<sequence length="176" mass="19982">MPQAAEREAAGSRSACSTARITNKTRVEGDILRNERSDIGGRFMLRDRVVVATARPVDYAIRSSARFADSNGTRDCSWNRPTQTDRFGMAIYPQRDRIAIKYSLVSGGWACKDAPEHPSCGIGDGGDASVMFYKEIEFTRRWIKLPVDLQWRSRENVACEFRWNGFVRLKKLRDGK</sequence>
<dbReference type="Proteomes" id="UP001284601">
    <property type="component" value="Unassembled WGS sequence"/>
</dbReference>
<evidence type="ECO:0000313" key="2">
    <source>
        <dbReference type="Proteomes" id="UP001284601"/>
    </source>
</evidence>
<keyword evidence="2" id="KW-1185">Reference proteome</keyword>
<name>A0ABU4HKH8_9ACTN</name>
<dbReference type="EMBL" id="JAWSTH010000009">
    <property type="protein sequence ID" value="MDW5593801.1"/>
    <property type="molecule type" value="Genomic_DNA"/>
</dbReference>
<gene>
    <name evidence="1" type="ORF">R7226_05615</name>
</gene>
<organism evidence="1 2">
    <name type="scientific">Conexibacter stalactiti</name>
    <dbReference type="NCBI Taxonomy" id="1940611"/>
    <lineage>
        <taxon>Bacteria</taxon>
        <taxon>Bacillati</taxon>
        <taxon>Actinomycetota</taxon>
        <taxon>Thermoleophilia</taxon>
        <taxon>Solirubrobacterales</taxon>
        <taxon>Conexibacteraceae</taxon>
        <taxon>Conexibacter</taxon>
    </lineage>
</organism>
<dbReference type="RefSeq" id="WP_318596060.1">
    <property type="nucleotide sequence ID" value="NZ_JAWSTH010000009.1"/>
</dbReference>
<protein>
    <submittedName>
        <fullName evidence="1">Uncharacterized protein</fullName>
    </submittedName>
</protein>
<comment type="caution">
    <text evidence="1">The sequence shown here is derived from an EMBL/GenBank/DDBJ whole genome shotgun (WGS) entry which is preliminary data.</text>
</comment>
<reference evidence="2" key="1">
    <citation type="submission" date="2023-07" db="EMBL/GenBank/DDBJ databases">
        <title>Conexibacter stalactiti sp. nov., isolated from stalactites in a lava cave and emended description of the genus Conexibacter.</title>
        <authorList>
            <person name="Lee S.D."/>
        </authorList>
    </citation>
    <scope>NUCLEOTIDE SEQUENCE [LARGE SCALE GENOMIC DNA]</scope>
    <source>
        <strain evidence="2">KCTC 39840</strain>
    </source>
</reference>
<proteinExistence type="predicted"/>
<evidence type="ECO:0000313" key="1">
    <source>
        <dbReference type="EMBL" id="MDW5593801.1"/>
    </source>
</evidence>
<accession>A0ABU4HKH8</accession>